<name>A0A2Z2K870_9BACL</name>
<sequence>MGHILIGVGYCVQLGHNSLYSRTSIIGSSRCSLYSFILKRSFYHGRNAQGLIIQIVQSQLALNSNPSE</sequence>
<gene>
    <name evidence="1" type="ORF">B9T62_11770</name>
</gene>
<protein>
    <submittedName>
        <fullName evidence="1">Uncharacterized protein</fullName>
    </submittedName>
</protein>
<keyword evidence="2" id="KW-1185">Reference proteome</keyword>
<organism evidence="1 2">
    <name type="scientific">Paenibacillus donghaensis</name>
    <dbReference type="NCBI Taxonomy" id="414771"/>
    <lineage>
        <taxon>Bacteria</taxon>
        <taxon>Bacillati</taxon>
        <taxon>Bacillota</taxon>
        <taxon>Bacilli</taxon>
        <taxon>Bacillales</taxon>
        <taxon>Paenibacillaceae</taxon>
        <taxon>Paenibacillus</taxon>
    </lineage>
</organism>
<evidence type="ECO:0000313" key="1">
    <source>
        <dbReference type="EMBL" id="ASA21397.1"/>
    </source>
</evidence>
<reference evidence="1 2" key="1">
    <citation type="submission" date="2017-06" db="EMBL/GenBank/DDBJ databases">
        <title>Complete genome sequence of Paenibacillus donghaensis KCTC 13049T isolated from East Sea sediment, South Korea.</title>
        <authorList>
            <person name="Jung B.K."/>
            <person name="Hong S.-J."/>
            <person name="Shin J.-H."/>
        </authorList>
    </citation>
    <scope>NUCLEOTIDE SEQUENCE [LARGE SCALE GENOMIC DNA]</scope>
    <source>
        <strain evidence="1 2">KCTC 13049</strain>
    </source>
</reference>
<evidence type="ECO:0000313" key="2">
    <source>
        <dbReference type="Proteomes" id="UP000249890"/>
    </source>
</evidence>
<proteinExistence type="predicted"/>
<dbReference type="KEGG" id="pdh:B9T62_11770"/>
<dbReference type="Proteomes" id="UP000249890">
    <property type="component" value="Chromosome"/>
</dbReference>
<dbReference type="EMBL" id="CP021780">
    <property type="protein sequence ID" value="ASA21397.1"/>
    <property type="molecule type" value="Genomic_DNA"/>
</dbReference>
<dbReference type="AlphaFoldDB" id="A0A2Z2K870"/>
<accession>A0A2Z2K870</accession>